<proteinExistence type="predicted"/>
<dbReference type="AlphaFoldDB" id="A0A9P4R0N4"/>
<dbReference type="PANTHER" id="PTHR37048">
    <property type="entry name" value="QUESTIONABLE PROTEIN"/>
    <property type="match status" value="1"/>
</dbReference>
<feature type="region of interest" description="Disordered" evidence="1">
    <location>
        <begin position="1"/>
        <end position="39"/>
    </location>
</feature>
<organism evidence="2 3">
    <name type="scientific">Polyplosphaeria fusca</name>
    <dbReference type="NCBI Taxonomy" id="682080"/>
    <lineage>
        <taxon>Eukaryota</taxon>
        <taxon>Fungi</taxon>
        <taxon>Dikarya</taxon>
        <taxon>Ascomycota</taxon>
        <taxon>Pezizomycotina</taxon>
        <taxon>Dothideomycetes</taxon>
        <taxon>Pleosporomycetidae</taxon>
        <taxon>Pleosporales</taxon>
        <taxon>Tetraplosphaeriaceae</taxon>
        <taxon>Polyplosphaeria</taxon>
    </lineage>
</organism>
<evidence type="ECO:0000313" key="3">
    <source>
        <dbReference type="Proteomes" id="UP000799444"/>
    </source>
</evidence>
<accession>A0A9P4R0N4</accession>
<dbReference type="OrthoDB" id="3537171at2759"/>
<dbReference type="PANTHER" id="PTHR37048:SF2">
    <property type="entry name" value="QUESTIONABLE PROTEIN"/>
    <property type="match status" value="1"/>
</dbReference>
<evidence type="ECO:0000256" key="1">
    <source>
        <dbReference type="SAM" id="MobiDB-lite"/>
    </source>
</evidence>
<protein>
    <submittedName>
        <fullName evidence="2">Uncharacterized protein</fullName>
    </submittedName>
</protein>
<feature type="region of interest" description="Disordered" evidence="1">
    <location>
        <begin position="216"/>
        <end position="292"/>
    </location>
</feature>
<comment type="caution">
    <text evidence="2">The sequence shown here is derived from an EMBL/GenBank/DDBJ whole genome shotgun (WGS) entry which is preliminary data.</text>
</comment>
<evidence type="ECO:0000313" key="2">
    <source>
        <dbReference type="EMBL" id="KAF2736434.1"/>
    </source>
</evidence>
<gene>
    <name evidence="2" type="ORF">EJ04DRAFT_489940</name>
</gene>
<reference evidence="2" key="1">
    <citation type="journal article" date="2020" name="Stud. Mycol.">
        <title>101 Dothideomycetes genomes: a test case for predicting lifestyles and emergence of pathogens.</title>
        <authorList>
            <person name="Haridas S."/>
            <person name="Albert R."/>
            <person name="Binder M."/>
            <person name="Bloem J."/>
            <person name="Labutti K."/>
            <person name="Salamov A."/>
            <person name="Andreopoulos B."/>
            <person name="Baker S."/>
            <person name="Barry K."/>
            <person name="Bills G."/>
            <person name="Bluhm B."/>
            <person name="Cannon C."/>
            <person name="Castanera R."/>
            <person name="Culley D."/>
            <person name="Daum C."/>
            <person name="Ezra D."/>
            <person name="Gonzalez J."/>
            <person name="Henrissat B."/>
            <person name="Kuo A."/>
            <person name="Liang C."/>
            <person name="Lipzen A."/>
            <person name="Lutzoni F."/>
            <person name="Magnuson J."/>
            <person name="Mondo S."/>
            <person name="Nolan M."/>
            <person name="Ohm R."/>
            <person name="Pangilinan J."/>
            <person name="Park H.-J."/>
            <person name="Ramirez L."/>
            <person name="Alfaro M."/>
            <person name="Sun H."/>
            <person name="Tritt A."/>
            <person name="Yoshinaga Y."/>
            <person name="Zwiers L.-H."/>
            <person name="Turgeon B."/>
            <person name="Goodwin S."/>
            <person name="Spatafora J."/>
            <person name="Crous P."/>
            <person name="Grigoriev I."/>
        </authorList>
    </citation>
    <scope>NUCLEOTIDE SEQUENCE</scope>
    <source>
        <strain evidence="2">CBS 125425</strain>
    </source>
</reference>
<sequence length="326" mass="37466">MTYSDSTAASHFDRSPHSRSTFVDSQRPPSPRDERPVAEGEVVPGRILWLPSREDLPAKAVRRAHGKGAVEEGIYNHPIVVISRPAEDRHMAHFHLITSFQGKRLHEIYGKSNEFHTSRRSWYLPIAPTPAHPDATSKKAKKRFPTLDLAKGAVLRWDSYVNLRHVYKVDISNLGPYANPDAPDVLDFRLERESMIRLLSKSRFLTGYETGKQLDGLERQAECSPTQPREWLIPERDRSTSPPSPDPESSPTRSKPTDLTPLIEHPFLGEPNNEQGQETETEPELDRGEQQRKTMSRWEMVRRFFQVVLGWPWSILKRLQLWLSAR</sequence>
<dbReference type="EMBL" id="ML996125">
    <property type="protein sequence ID" value="KAF2736434.1"/>
    <property type="molecule type" value="Genomic_DNA"/>
</dbReference>
<name>A0A9P4R0N4_9PLEO</name>
<keyword evidence="3" id="KW-1185">Reference proteome</keyword>
<dbReference type="Proteomes" id="UP000799444">
    <property type="component" value="Unassembled WGS sequence"/>
</dbReference>